<dbReference type="HAMAP" id="MF_00844_B">
    <property type="entry name" value="RqcH_B"/>
    <property type="match status" value="1"/>
</dbReference>
<evidence type="ECO:0000259" key="6">
    <source>
        <dbReference type="Pfam" id="PF05670"/>
    </source>
</evidence>
<dbReference type="PANTHER" id="PTHR15239">
    <property type="entry name" value="NUCLEAR EXPORT MEDIATOR FACTOR NEMF"/>
    <property type="match status" value="1"/>
</dbReference>
<evidence type="ECO:0000256" key="1">
    <source>
        <dbReference type="ARBA" id="ARBA00022555"/>
    </source>
</evidence>
<dbReference type="Pfam" id="PF05833">
    <property type="entry name" value="NFACT_N"/>
    <property type="match status" value="1"/>
</dbReference>
<accession>A0A1D3TNL3</accession>
<dbReference type="InterPro" id="IPR010979">
    <property type="entry name" value="Ribosomal_uS13-like_H2TH"/>
</dbReference>
<dbReference type="STRING" id="1619234.SAMN05421730_1001145"/>
<evidence type="ECO:0000313" key="7">
    <source>
        <dbReference type="EMBL" id="SCP94903.1"/>
    </source>
</evidence>
<dbReference type="PANTHER" id="PTHR15239:SF6">
    <property type="entry name" value="RIBOSOME QUALITY CONTROL COMPLEX SUBUNIT NEMF"/>
    <property type="match status" value="1"/>
</dbReference>
<organism evidence="7 8">
    <name type="scientific">Anaerobium acetethylicum</name>
    <dbReference type="NCBI Taxonomy" id="1619234"/>
    <lineage>
        <taxon>Bacteria</taxon>
        <taxon>Bacillati</taxon>
        <taxon>Bacillota</taxon>
        <taxon>Clostridia</taxon>
        <taxon>Lachnospirales</taxon>
        <taxon>Lachnospiraceae</taxon>
        <taxon>Anaerobium</taxon>
    </lineage>
</organism>
<reference evidence="7 8" key="1">
    <citation type="submission" date="2016-09" db="EMBL/GenBank/DDBJ databases">
        <authorList>
            <person name="Capua I."/>
            <person name="De Benedictis P."/>
            <person name="Joannis T."/>
            <person name="Lombin L.H."/>
            <person name="Cattoli G."/>
        </authorList>
    </citation>
    <scope>NUCLEOTIDE SEQUENCE [LARGE SCALE GENOMIC DNA]</scope>
    <source>
        <strain evidence="7 8">GluBS11</strain>
    </source>
</reference>
<dbReference type="InterPro" id="IPR051608">
    <property type="entry name" value="RQC_Subunit_NEMF"/>
</dbReference>
<keyword evidence="5" id="KW-0175">Coiled coil</keyword>
<dbReference type="SUPFAM" id="SSF46946">
    <property type="entry name" value="S13-like H2TH domain"/>
    <property type="match status" value="1"/>
</dbReference>
<dbReference type="Gene3D" id="2.30.310.10">
    <property type="entry name" value="ibrinogen binding protein from staphylococcus aureus domain"/>
    <property type="match status" value="1"/>
</dbReference>
<evidence type="ECO:0000256" key="2">
    <source>
        <dbReference type="ARBA" id="ARBA00022730"/>
    </source>
</evidence>
<comment type="similarity">
    <text evidence="5">Belongs to the NEMF family.</text>
</comment>
<dbReference type="Proteomes" id="UP000199315">
    <property type="component" value="Unassembled WGS sequence"/>
</dbReference>
<sequence>MALDGIVIANIVKDLNDYLLNGRIYKIAQPENDELLLTIKNNREQYRLLLSASASLPLVYLTSENKPSPMTAPNFCMLLRKHLSNGRIVSITQPGLERIINFQIEHLNELGDLCRKTLIVEIMGKHSNIIFCNDEDMIIDSIKHISGQVSSVREVLPGRTYFIPETQQKSDPLSAGPEDFEKNVLSKPVPLSKAIYTSYTGISPLAAEEICFRASLDSGLPASALTPDEMLHLSHTFVRFMDDVRNGEFEPAIIYNGKDPVEFSSIRLSQYADLKTVTFSSISEVLETYYSEKNTLTRIRQKSVDLRKIVQTALERNRKKLELQLKQMKDTEKKDKYRIYGELINTYGYSLQDNAKSLEAVNYYDGETINIPLDPDLTPLENAKKYFDRYNKLKRTYEALSKLIQETEEEIRHLESISTALDIALAEEDLVQLKEELMDYGYIRRKHTAKKTKITSKPFHYISSDGYHMYVGKNNFQNDELTFKFAIGEDWWFHAKGIPGSHVIVKTNGDKLPDRTFEEAGRLAAYYSSGRNGQKVEIDYTEKKNVKKPGGGKPGFVVYYTNYSLMIDPDISGIQQV</sequence>
<evidence type="ECO:0000256" key="3">
    <source>
        <dbReference type="ARBA" id="ARBA00022884"/>
    </source>
</evidence>
<comment type="function">
    <text evidence="5">Key component of the ribosome quality control system (RQC), a ribosome-associated complex that mediates the extraction of incompletely synthesized nascent chains from stalled ribosomes and their subsequent degradation. RqcH recruits Ala-charged tRNA, and with RqcP directs the elongation of stalled nascent chains on 50S ribosomal subunits, leading to non-templated C-terminal alanine extensions (Ala tail). The Ala tail promotes nascent chain degradation. May add between 1 and at least 8 Ala residues. Binds to stalled 50S ribosomal subunits.</text>
</comment>
<feature type="domain" description="NFACT RNA-binding" evidence="6">
    <location>
        <begin position="457"/>
        <end position="551"/>
    </location>
</feature>
<keyword evidence="1 5" id="KW-0820">tRNA-binding</keyword>
<protein>
    <recommendedName>
        <fullName evidence="5">Rqc2 homolog RqcH</fullName>
        <shortName evidence="5">RqcH</shortName>
    </recommendedName>
</protein>
<dbReference type="GO" id="GO:0043023">
    <property type="term" value="F:ribosomal large subunit binding"/>
    <property type="evidence" value="ECO:0007669"/>
    <property type="project" value="UniProtKB-UniRule"/>
</dbReference>
<keyword evidence="3 5" id="KW-0694">RNA-binding</keyword>
<proteinExistence type="inferred from homology"/>
<dbReference type="Pfam" id="PF05670">
    <property type="entry name" value="NFACT-R_1"/>
    <property type="match status" value="1"/>
</dbReference>
<dbReference type="OrthoDB" id="9766163at2"/>
<dbReference type="GO" id="GO:0072344">
    <property type="term" value="P:rescue of stalled ribosome"/>
    <property type="evidence" value="ECO:0007669"/>
    <property type="project" value="UniProtKB-UniRule"/>
</dbReference>
<feature type="coiled-coil region" evidence="5">
    <location>
        <begin position="390"/>
        <end position="417"/>
    </location>
</feature>
<name>A0A1D3TNL3_9FIRM</name>
<dbReference type="GO" id="GO:0000049">
    <property type="term" value="F:tRNA binding"/>
    <property type="evidence" value="ECO:0007669"/>
    <property type="project" value="UniProtKB-UniRule"/>
</dbReference>
<dbReference type="InterPro" id="IPR043682">
    <property type="entry name" value="RqcH_bacterial"/>
</dbReference>
<dbReference type="InterPro" id="IPR008532">
    <property type="entry name" value="NFACT_RNA-bd"/>
</dbReference>
<comment type="subunit">
    <text evidence="5">Associates with stalled 50S ribosomal subunits. Binds to RqcP.</text>
</comment>
<keyword evidence="8" id="KW-1185">Reference proteome</keyword>
<dbReference type="Gene3D" id="1.10.8.50">
    <property type="match status" value="1"/>
</dbReference>
<dbReference type="GO" id="GO:1990112">
    <property type="term" value="C:RQC complex"/>
    <property type="evidence" value="ECO:0007669"/>
    <property type="project" value="TreeGrafter"/>
</dbReference>
<evidence type="ECO:0000256" key="4">
    <source>
        <dbReference type="ARBA" id="ARBA00022917"/>
    </source>
</evidence>
<dbReference type="RefSeq" id="WP_091228695.1">
    <property type="nucleotide sequence ID" value="NZ_FMKA01000001.1"/>
</dbReference>
<evidence type="ECO:0000256" key="5">
    <source>
        <dbReference type="HAMAP-Rule" id="MF_00844"/>
    </source>
</evidence>
<dbReference type="AlphaFoldDB" id="A0A1D3TNL3"/>
<gene>
    <name evidence="5" type="primary">rqcH</name>
    <name evidence="7" type="ORF">SAMN05421730_1001145</name>
</gene>
<dbReference type="FunFam" id="2.30.310.10:FF:000004">
    <property type="entry name" value="Fibronectin-binding protein A"/>
    <property type="match status" value="1"/>
</dbReference>
<keyword evidence="4 5" id="KW-0648">Protein biosynthesis</keyword>
<dbReference type="GO" id="GO:0019843">
    <property type="term" value="F:rRNA binding"/>
    <property type="evidence" value="ECO:0007669"/>
    <property type="project" value="UniProtKB-UniRule"/>
</dbReference>
<keyword evidence="2 5" id="KW-0699">rRNA-binding</keyword>
<evidence type="ECO:0000313" key="8">
    <source>
        <dbReference type="Proteomes" id="UP000199315"/>
    </source>
</evidence>
<dbReference type="EMBL" id="FMKA01000001">
    <property type="protein sequence ID" value="SCP94903.1"/>
    <property type="molecule type" value="Genomic_DNA"/>
</dbReference>